<comment type="caution">
    <text evidence="4">The sequence shown here is derived from an EMBL/GenBank/DDBJ whole genome shotgun (WGS) entry which is preliminary data.</text>
</comment>
<feature type="domain" description="Putative zinc-finger" evidence="3">
    <location>
        <begin position="36"/>
        <end position="56"/>
    </location>
</feature>
<keyword evidence="2" id="KW-0812">Transmembrane</keyword>
<evidence type="ECO:0000256" key="2">
    <source>
        <dbReference type="SAM" id="Phobius"/>
    </source>
</evidence>
<keyword evidence="5" id="KW-1185">Reference proteome</keyword>
<keyword evidence="2" id="KW-0472">Membrane</keyword>
<evidence type="ECO:0000256" key="1">
    <source>
        <dbReference type="SAM" id="MobiDB-lite"/>
    </source>
</evidence>
<gene>
    <name evidence="4" type="ORF">NDI38_00850</name>
</gene>
<feature type="compositionally biased region" description="Polar residues" evidence="1">
    <location>
        <begin position="18"/>
        <end position="29"/>
    </location>
</feature>
<dbReference type="Proteomes" id="UP001476950">
    <property type="component" value="Unassembled WGS sequence"/>
</dbReference>
<dbReference type="InterPro" id="IPR012373">
    <property type="entry name" value="Ferrdict_sens_TM"/>
</dbReference>
<protein>
    <submittedName>
        <fullName evidence="4">Zf-HC2 domain-containing protein</fullName>
    </submittedName>
</protein>
<evidence type="ECO:0000313" key="4">
    <source>
        <dbReference type="EMBL" id="MEP1056965.1"/>
    </source>
</evidence>
<organism evidence="4 5">
    <name type="scientific">Stenomitos frigidus AS-A4</name>
    <dbReference type="NCBI Taxonomy" id="2933935"/>
    <lineage>
        <taxon>Bacteria</taxon>
        <taxon>Bacillati</taxon>
        <taxon>Cyanobacteriota</taxon>
        <taxon>Cyanophyceae</taxon>
        <taxon>Leptolyngbyales</taxon>
        <taxon>Leptolyngbyaceae</taxon>
        <taxon>Stenomitos</taxon>
    </lineage>
</organism>
<dbReference type="Pfam" id="PF13490">
    <property type="entry name" value="zf-HC2"/>
    <property type="match status" value="1"/>
</dbReference>
<evidence type="ECO:0000313" key="5">
    <source>
        <dbReference type="Proteomes" id="UP001476950"/>
    </source>
</evidence>
<dbReference type="InterPro" id="IPR027383">
    <property type="entry name" value="Znf_put"/>
</dbReference>
<dbReference type="EMBL" id="JAMPLM010000001">
    <property type="protein sequence ID" value="MEP1056965.1"/>
    <property type="molecule type" value="Genomic_DNA"/>
</dbReference>
<sequence length="198" mass="21235">MSSNFNPSNDHRQPPPMNGQNSSSCSPNSIQRDRFELLSAYLDGEVTAAERKQVEEWLDNEPTVQRLYARLLKLRHGLQGLPAPVSSPQVTEQTVSQVLARVDQKPKLSLIWGGAAIAALFVGALASSILPGQQSPLPQLAKETQQPTAIDRPQGNANEVLLVALDKPLVDIPKTPVVVPNAPSKEATIPAAPSTSTP</sequence>
<feature type="region of interest" description="Disordered" evidence="1">
    <location>
        <begin position="1"/>
        <end position="29"/>
    </location>
</feature>
<feature type="transmembrane region" description="Helical" evidence="2">
    <location>
        <begin position="110"/>
        <end position="130"/>
    </location>
</feature>
<dbReference type="PANTHER" id="PTHR30273:SF2">
    <property type="entry name" value="PROTEIN FECR"/>
    <property type="match status" value="1"/>
</dbReference>
<accession>A0ABV0KCN1</accession>
<name>A0ABV0KCN1_9CYAN</name>
<dbReference type="RefSeq" id="WP_190453463.1">
    <property type="nucleotide sequence ID" value="NZ_JAMPLM010000001.1"/>
</dbReference>
<reference evidence="4 5" key="1">
    <citation type="submission" date="2022-04" db="EMBL/GenBank/DDBJ databases">
        <title>Positive selection, recombination, and allopatry shape intraspecific diversity of widespread and dominant cyanobacteria.</title>
        <authorList>
            <person name="Wei J."/>
            <person name="Shu W."/>
            <person name="Hu C."/>
        </authorList>
    </citation>
    <scope>NUCLEOTIDE SEQUENCE [LARGE SCALE GENOMIC DNA]</scope>
    <source>
        <strain evidence="4 5">AS-A4</strain>
    </source>
</reference>
<dbReference type="PANTHER" id="PTHR30273">
    <property type="entry name" value="PERIPLASMIC SIGNAL SENSOR AND SIGMA FACTOR ACTIVATOR FECR-RELATED"/>
    <property type="match status" value="1"/>
</dbReference>
<keyword evidence="2" id="KW-1133">Transmembrane helix</keyword>
<proteinExistence type="predicted"/>
<evidence type="ECO:0000259" key="3">
    <source>
        <dbReference type="Pfam" id="PF13490"/>
    </source>
</evidence>